<comment type="caution">
    <text evidence="2">The sequence shown here is derived from an EMBL/GenBank/DDBJ whole genome shotgun (WGS) entry which is preliminary data.</text>
</comment>
<dbReference type="Pfam" id="PF07876">
    <property type="entry name" value="Dabb"/>
    <property type="match status" value="1"/>
</dbReference>
<name>A0A9D1PYW9_9FIRM</name>
<dbReference type="SMART" id="SM00886">
    <property type="entry name" value="Dabb"/>
    <property type="match status" value="1"/>
</dbReference>
<reference evidence="2" key="1">
    <citation type="journal article" date="2021" name="PeerJ">
        <title>Extensive microbial diversity within the chicken gut microbiome revealed by metagenomics and culture.</title>
        <authorList>
            <person name="Gilroy R."/>
            <person name="Ravi A."/>
            <person name="Getino M."/>
            <person name="Pursley I."/>
            <person name="Horton D.L."/>
            <person name="Alikhan N.F."/>
            <person name="Baker D."/>
            <person name="Gharbi K."/>
            <person name="Hall N."/>
            <person name="Watson M."/>
            <person name="Adriaenssens E.M."/>
            <person name="Foster-Nyarko E."/>
            <person name="Jarju S."/>
            <person name="Secka A."/>
            <person name="Antonio M."/>
            <person name="Oren A."/>
            <person name="Chaudhuri R.R."/>
            <person name="La Ragione R."/>
            <person name="Hildebrand F."/>
            <person name="Pallen M.J."/>
        </authorList>
    </citation>
    <scope>NUCLEOTIDE SEQUENCE</scope>
    <source>
        <strain evidence="2">12435</strain>
    </source>
</reference>
<dbReference type="PROSITE" id="PS51502">
    <property type="entry name" value="S_R_A_B_BARREL"/>
    <property type="match status" value="1"/>
</dbReference>
<dbReference type="PANTHER" id="PTHR37832">
    <property type="entry name" value="BLL2683 PROTEIN"/>
    <property type="match status" value="1"/>
</dbReference>
<dbReference type="PANTHER" id="PTHR37832:SF1">
    <property type="entry name" value="STRESS-RESPONSE A_B BARREL DOMAIN-CONTAINING PROTEIN"/>
    <property type="match status" value="1"/>
</dbReference>
<sequence>MVKHIVMWKIKDGEGHMTKAEIMAKIVADLTDLKDRIPEIVDLEVGASLTGGDMHFDMGLIVTFKRMDDVFVYANHPDHVKVSDFIAKVRTERATADIEV</sequence>
<proteinExistence type="predicted"/>
<dbReference type="Proteomes" id="UP000823990">
    <property type="component" value="Unassembled WGS sequence"/>
</dbReference>
<evidence type="ECO:0000313" key="3">
    <source>
        <dbReference type="Proteomes" id="UP000823990"/>
    </source>
</evidence>
<evidence type="ECO:0000259" key="1">
    <source>
        <dbReference type="PROSITE" id="PS51502"/>
    </source>
</evidence>
<dbReference type="AlphaFoldDB" id="A0A9D1PYW9"/>
<reference evidence="2" key="2">
    <citation type="submission" date="2021-04" db="EMBL/GenBank/DDBJ databases">
        <authorList>
            <person name="Gilroy R."/>
        </authorList>
    </citation>
    <scope>NUCLEOTIDE SEQUENCE</scope>
    <source>
        <strain evidence="2">12435</strain>
    </source>
</reference>
<dbReference type="SUPFAM" id="SSF54909">
    <property type="entry name" value="Dimeric alpha+beta barrel"/>
    <property type="match status" value="1"/>
</dbReference>
<gene>
    <name evidence="2" type="ORF">H9892_02315</name>
</gene>
<dbReference type="InterPro" id="IPR011008">
    <property type="entry name" value="Dimeric_a/b-barrel"/>
</dbReference>
<feature type="domain" description="Stress-response A/B barrel" evidence="1">
    <location>
        <begin position="2"/>
        <end position="98"/>
    </location>
</feature>
<dbReference type="EMBL" id="DXHS01000040">
    <property type="protein sequence ID" value="HIW02154.1"/>
    <property type="molecule type" value="Genomic_DNA"/>
</dbReference>
<dbReference type="Gene3D" id="3.30.70.100">
    <property type="match status" value="1"/>
</dbReference>
<dbReference type="InterPro" id="IPR013097">
    <property type="entry name" value="Dabb"/>
</dbReference>
<organism evidence="2 3">
    <name type="scientific">Candidatus Protoclostridium stercorigallinarum</name>
    <dbReference type="NCBI Taxonomy" id="2838741"/>
    <lineage>
        <taxon>Bacteria</taxon>
        <taxon>Bacillati</taxon>
        <taxon>Bacillota</taxon>
        <taxon>Clostridia</taxon>
        <taxon>Candidatus Protoclostridium</taxon>
    </lineage>
</organism>
<protein>
    <submittedName>
        <fullName evidence="2">Dabb family protein</fullName>
    </submittedName>
</protein>
<evidence type="ECO:0000313" key="2">
    <source>
        <dbReference type="EMBL" id="HIW02154.1"/>
    </source>
</evidence>
<accession>A0A9D1PYW9</accession>